<dbReference type="EMBL" id="BORT01000001">
    <property type="protein sequence ID" value="GIO45463.1"/>
    <property type="molecule type" value="Genomic_DNA"/>
</dbReference>
<proteinExistence type="predicted"/>
<keyword evidence="5" id="KW-0119">Carbohydrate metabolism</keyword>
<evidence type="ECO:0000256" key="5">
    <source>
        <dbReference type="ARBA" id="ARBA00023277"/>
    </source>
</evidence>
<dbReference type="SMART" id="SM00060">
    <property type="entry name" value="FN3"/>
    <property type="match status" value="1"/>
</dbReference>
<dbReference type="GO" id="GO:0005576">
    <property type="term" value="C:extracellular region"/>
    <property type="evidence" value="ECO:0007669"/>
    <property type="project" value="UniProtKB-SubCell"/>
</dbReference>
<evidence type="ECO:0000256" key="4">
    <source>
        <dbReference type="ARBA" id="ARBA00022801"/>
    </source>
</evidence>
<evidence type="ECO:0000256" key="7">
    <source>
        <dbReference type="ARBA" id="ARBA00023326"/>
    </source>
</evidence>
<dbReference type="GO" id="GO:0016798">
    <property type="term" value="F:hydrolase activity, acting on glycosyl bonds"/>
    <property type="evidence" value="ECO:0007669"/>
    <property type="project" value="UniProtKB-KW"/>
</dbReference>
<evidence type="ECO:0000259" key="8">
    <source>
        <dbReference type="PROSITE" id="PS50853"/>
    </source>
</evidence>
<dbReference type="SMART" id="SM00710">
    <property type="entry name" value="PbH1"/>
    <property type="match status" value="5"/>
</dbReference>
<keyword evidence="7" id="KW-0624">Polysaccharide degradation</keyword>
<dbReference type="Gene3D" id="2.160.20.10">
    <property type="entry name" value="Single-stranded right-handed beta-helix, Pectin lyase-like"/>
    <property type="match status" value="1"/>
</dbReference>
<dbReference type="RefSeq" id="WP_212976637.1">
    <property type="nucleotide sequence ID" value="NZ_AP025343.1"/>
</dbReference>
<keyword evidence="4" id="KW-0378">Hydrolase</keyword>
<feature type="domain" description="Fibronectin type-III" evidence="8">
    <location>
        <begin position="204"/>
        <end position="289"/>
    </location>
</feature>
<dbReference type="Pfam" id="PF00041">
    <property type="entry name" value="fn3"/>
    <property type="match status" value="1"/>
</dbReference>
<evidence type="ECO:0000313" key="9">
    <source>
        <dbReference type="EMBL" id="GIO45463.1"/>
    </source>
</evidence>
<dbReference type="SUPFAM" id="SSF49265">
    <property type="entry name" value="Fibronectin type III"/>
    <property type="match status" value="1"/>
</dbReference>
<dbReference type="InterPro" id="IPR003961">
    <property type="entry name" value="FN3_dom"/>
</dbReference>
<organism evidence="9 10">
    <name type="scientific">Paenibacillus azoreducens</name>
    <dbReference type="NCBI Taxonomy" id="116718"/>
    <lineage>
        <taxon>Bacteria</taxon>
        <taxon>Bacillati</taxon>
        <taxon>Bacillota</taxon>
        <taxon>Bacilli</taxon>
        <taxon>Bacillales</taxon>
        <taxon>Paenibacillaceae</taxon>
        <taxon>Paenibacillus</taxon>
    </lineage>
</organism>
<keyword evidence="6" id="KW-0326">Glycosidase</keyword>
<evidence type="ECO:0000256" key="6">
    <source>
        <dbReference type="ARBA" id="ARBA00023295"/>
    </source>
</evidence>
<dbReference type="GO" id="GO:0000272">
    <property type="term" value="P:polysaccharide catabolic process"/>
    <property type="evidence" value="ECO:0007669"/>
    <property type="project" value="UniProtKB-KW"/>
</dbReference>
<dbReference type="InterPro" id="IPR055372">
    <property type="entry name" value="CBM96"/>
</dbReference>
<reference evidence="9 10" key="1">
    <citation type="submission" date="2021-03" db="EMBL/GenBank/DDBJ databases">
        <title>Antimicrobial resistance genes in bacteria isolated from Japanese honey, and their potential for conferring macrolide and lincosamide resistance in the American foulbrood pathogen Paenibacillus larvae.</title>
        <authorList>
            <person name="Okamoto M."/>
            <person name="Kumagai M."/>
            <person name="Kanamori H."/>
            <person name="Takamatsu D."/>
        </authorList>
    </citation>
    <scope>NUCLEOTIDE SEQUENCE [LARGE SCALE GENOMIC DNA]</scope>
    <source>
        <strain evidence="9 10">J34TS1</strain>
    </source>
</reference>
<accession>A0A920CQI5</accession>
<comment type="caution">
    <text evidence="9">The sequence shown here is derived from an EMBL/GenBank/DDBJ whole genome shotgun (WGS) entry which is preliminary data.</text>
</comment>
<sequence length="604" mass="63645">MSGNIRKSKFLSSKIGLGLLTLILTAVIFPTLTSASPVTLSPMDDSYVHQGNPSANYGTSTSLYVKNDVANARQTYLKFNLSEFSNVTDAKLRIYGSSSYNTVLSAYETADNWSEGSITWNNKPAQGSLAGSVPMNTAPAYYELDVTSYVAAEAAGDGIISFMLQESAGKYTTLNSKEKGTNAPELIVTGSGTNPGGDHQPPTVPTNVTAVAISGTQIKLSWSPSTDNVGVTGYEVFRNGVLAAETPGTFLNDKDLNPDTTYSYYVTAKDAAGNRSAPSSTVMVKTLSDSGPAPVCTNALNSAAAIQNAMKNAAPGDVISIAAGTYTGVRSASGDPGGQGLFYSGKNGTAANPIILKSCDPAHPAVLKGINANDGSYGIHLTGDYWQIRDLEIDTAQKGIVVDHGNHNLLHGLKVHNIGDEGVHFRDGSSYNTLEYSTIYDTGKYQPGFGEGAYVGSDSSSNYEHLVYDNVISHTVFDGGITAEHVDVKEGASGTIIEYCTFNGTGISGENSADSFIDIKGVNTIVRHNQGYRNGNVNIKDAFQVRTHGMAYPTGTNNSFDHNTVNLDDSAGYVVYATSAATGTTAHDDVRIGGGNLYNNNVNK</sequence>
<dbReference type="InterPro" id="IPR013783">
    <property type="entry name" value="Ig-like_fold"/>
</dbReference>
<dbReference type="InterPro" id="IPR011050">
    <property type="entry name" value="Pectin_lyase_fold/virulence"/>
</dbReference>
<dbReference type="Gene3D" id="2.60.40.10">
    <property type="entry name" value="Immunoglobulins"/>
    <property type="match status" value="1"/>
</dbReference>
<dbReference type="Pfam" id="PF24517">
    <property type="entry name" value="CBM96"/>
    <property type="match status" value="1"/>
</dbReference>
<dbReference type="SUPFAM" id="SSF51126">
    <property type="entry name" value="Pectin lyase-like"/>
    <property type="match status" value="1"/>
</dbReference>
<evidence type="ECO:0000256" key="2">
    <source>
        <dbReference type="ARBA" id="ARBA00022525"/>
    </source>
</evidence>
<gene>
    <name evidence="9" type="ORF">J34TS1_02280</name>
</gene>
<dbReference type="Proteomes" id="UP000682811">
    <property type="component" value="Unassembled WGS sequence"/>
</dbReference>
<protein>
    <recommendedName>
        <fullName evidence="8">Fibronectin type-III domain-containing protein</fullName>
    </recommendedName>
</protein>
<keyword evidence="3" id="KW-0732">Signal</keyword>
<dbReference type="NCBIfam" id="NF033679">
    <property type="entry name" value="DNRLRE_dom"/>
    <property type="match status" value="1"/>
</dbReference>
<dbReference type="InterPro" id="IPR036116">
    <property type="entry name" value="FN3_sf"/>
</dbReference>
<dbReference type="AlphaFoldDB" id="A0A920CQI5"/>
<keyword evidence="2" id="KW-0964">Secreted</keyword>
<dbReference type="CDD" id="cd00063">
    <property type="entry name" value="FN3"/>
    <property type="match status" value="1"/>
</dbReference>
<name>A0A920CQI5_9BACL</name>
<evidence type="ECO:0000256" key="1">
    <source>
        <dbReference type="ARBA" id="ARBA00004613"/>
    </source>
</evidence>
<dbReference type="PROSITE" id="PS50853">
    <property type="entry name" value="FN3"/>
    <property type="match status" value="1"/>
</dbReference>
<dbReference type="InterPro" id="IPR012334">
    <property type="entry name" value="Pectin_lyas_fold"/>
</dbReference>
<evidence type="ECO:0000313" key="10">
    <source>
        <dbReference type="Proteomes" id="UP000682811"/>
    </source>
</evidence>
<evidence type="ECO:0000256" key="3">
    <source>
        <dbReference type="ARBA" id="ARBA00022729"/>
    </source>
</evidence>
<dbReference type="InterPro" id="IPR006626">
    <property type="entry name" value="PbH1"/>
</dbReference>
<keyword evidence="10" id="KW-1185">Reference proteome</keyword>
<dbReference type="FunFam" id="2.60.40.10:FF:001114">
    <property type="entry name" value="Chitinase A1"/>
    <property type="match status" value="1"/>
</dbReference>
<comment type="subcellular location">
    <subcellularLocation>
        <location evidence="1">Secreted</location>
    </subcellularLocation>
</comment>